<dbReference type="PANTHER" id="PTHR30024">
    <property type="entry name" value="ALIPHATIC SULFONATES-BINDING PROTEIN-RELATED"/>
    <property type="match status" value="1"/>
</dbReference>
<protein>
    <submittedName>
        <fullName evidence="7">CmpA/NrtA family ABC transporter substrate-binding protein</fullName>
    </submittedName>
</protein>
<dbReference type="Pfam" id="PF13379">
    <property type="entry name" value="NMT1_2"/>
    <property type="match status" value="1"/>
</dbReference>
<comment type="subcellular location">
    <subcellularLocation>
        <location evidence="1">Endomembrane system</location>
    </subcellularLocation>
</comment>
<feature type="chain" id="PRO_5046438126" evidence="6">
    <location>
        <begin position="23"/>
        <end position="447"/>
    </location>
</feature>
<sequence>MSITHRLTLGFALTLAAVTTHAQTGWPEKEDLKFGFIKLTDMVPLAIAYERGYFEDEGLFVELEAQANWRVLLERVITGDLDGAHMLAGQPLGSTVGFGTEAHIVTAFTMDLNGNACTMSNEVWEAMKPNLNVVDGKPVHPNSAEALIPVIQERRNQGQPFNLGMVFPVSTHNYELRYWLASAGIHPGYYAPESGDISGQLEADVLISVTPPPQMPATLESGTIDGYCVGEPWNQQAVFRGIGVPVITDYDIRNNVAEKVFGVSNEWAEQYPNTHVRVVKALIRAGHWLDANNNANRPEAAQIISQPYYVGADYEVIANSMTGVFEFEKGDVREAPDFNVFFRYHATYPYYSDAVWYLTQMRRWGQIPDTMPDAWYMEMAEKVFLPEVYQQAARELIAEGKLSSNDFPDFATETGYRAVDHTTFIDGIVFDGQQPNAYLQQFEIGKQ</sequence>
<feature type="signal peptide" evidence="6">
    <location>
        <begin position="1"/>
        <end position="22"/>
    </location>
</feature>
<keyword evidence="4" id="KW-0997">Cell inner membrane</keyword>
<accession>A0ABV8A0N0</accession>
<evidence type="ECO:0000256" key="1">
    <source>
        <dbReference type="ARBA" id="ARBA00004308"/>
    </source>
</evidence>
<dbReference type="EMBL" id="JBHRYR010000003">
    <property type="protein sequence ID" value="MFC3853153.1"/>
    <property type="molecule type" value="Genomic_DNA"/>
</dbReference>
<comment type="caution">
    <text evidence="7">The sequence shown here is derived from an EMBL/GenBank/DDBJ whole genome shotgun (WGS) entry which is preliminary data.</text>
</comment>
<gene>
    <name evidence="7" type="ORF">ACFOOG_09950</name>
</gene>
<organism evidence="7 8">
    <name type="scientific">Saccharospirillum mangrovi</name>
    <dbReference type="NCBI Taxonomy" id="2161747"/>
    <lineage>
        <taxon>Bacteria</taxon>
        <taxon>Pseudomonadati</taxon>
        <taxon>Pseudomonadota</taxon>
        <taxon>Gammaproteobacteria</taxon>
        <taxon>Oceanospirillales</taxon>
        <taxon>Saccharospirillaceae</taxon>
        <taxon>Saccharospirillum</taxon>
    </lineage>
</organism>
<evidence type="ECO:0000313" key="8">
    <source>
        <dbReference type="Proteomes" id="UP001595617"/>
    </source>
</evidence>
<dbReference type="CDD" id="cd13553">
    <property type="entry name" value="PBP2_NrtA_CpmA_like"/>
    <property type="match status" value="1"/>
</dbReference>
<keyword evidence="3" id="KW-1003">Cell membrane</keyword>
<evidence type="ECO:0000256" key="5">
    <source>
        <dbReference type="ARBA" id="ARBA00023136"/>
    </source>
</evidence>
<dbReference type="Gene3D" id="3.40.190.10">
    <property type="entry name" value="Periplasmic binding protein-like II"/>
    <property type="match status" value="2"/>
</dbReference>
<name>A0ABV8A0N0_9GAMM</name>
<dbReference type="PANTHER" id="PTHR30024:SF43">
    <property type="entry name" value="BLL4572 PROTEIN"/>
    <property type="match status" value="1"/>
</dbReference>
<evidence type="ECO:0000256" key="4">
    <source>
        <dbReference type="ARBA" id="ARBA00022519"/>
    </source>
</evidence>
<keyword evidence="6" id="KW-0732">Signal</keyword>
<proteinExistence type="predicted"/>
<keyword evidence="5" id="KW-0472">Membrane</keyword>
<dbReference type="Proteomes" id="UP001595617">
    <property type="component" value="Unassembled WGS sequence"/>
</dbReference>
<dbReference type="InterPro" id="IPR044527">
    <property type="entry name" value="NrtA/CpmA_ABC-bd_dom"/>
</dbReference>
<keyword evidence="2" id="KW-0813">Transport</keyword>
<evidence type="ECO:0000313" key="7">
    <source>
        <dbReference type="EMBL" id="MFC3853153.1"/>
    </source>
</evidence>
<evidence type="ECO:0000256" key="6">
    <source>
        <dbReference type="SAM" id="SignalP"/>
    </source>
</evidence>
<evidence type="ECO:0000256" key="2">
    <source>
        <dbReference type="ARBA" id="ARBA00022448"/>
    </source>
</evidence>
<reference evidence="8" key="1">
    <citation type="journal article" date="2019" name="Int. J. Syst. Evol. Microbiol.">
        <title>The Global Catalogue of Microorganisms (GCM) 10K type strain sequencing project: providing services to taxonomists for standard genome sequencing and annotation.</title>
        <authorList>
            <consortium name="The Broad Institute Genomics Platform"/>
            <consortium name="The Broad Institute Genome Sequencing Center for Infectious Disease"/>
            <person name="Wu L."/>
            <person name="Ma J."/>
        </authorList>
    </citation>
    <scope>NUCLEOTIDE SEQUENCE [LARGE SCALE GENOMIC DNA]</scope>
    <source>
        <strain evidence="8">IBRC 10765</strain>
    </source>
</reference>
<keyword evidence="8" id="KW-1185">Reference proteome</keyword>
<dbReference type="RefSeq" id="WP_380696035.1">
    <property type="nucleotide sequence ID" value="NZ_JBHRYR010000003.1"/>
</dbReference>
<dbReference type="SUPFAM" id="SSF53850">
    <property type="entry name" value="Periplasmic binding protein-like II"/>
    <property type="match status" value="1"/>
</dbReference>
<evidence type="ECO:0000256" key="3">
    <source>
        <dbReference type="ARBA" id="ARBA00022475"/>
    </source>
</evidence>